<keyword evidence="4 7" id="KW-0472">Membrane</keyword>
<protein>
    <recommendedName>
        <fullName evidence="9">Rhodopsin domain-containing protein</fullName>
    </recommendedName>
</protein>
<evidence type="ECO:0000256" key="8">
    <source>
        <dbReference type="SAM" id="SignalP"/>
    </source>
</evidence>
<feature type="transmembrane region" description="Helical" evidence="7">
    <location>
        <begin position="57"/>
        <end position="74"/>
    </location>
</feature>
<dbReference type="Proteomes" id="UP000308549">
    <property type="component" value="Unassembled WGS sequence"/>
</dbReference>
<proteinExistence type="inferred from homology"/>
<evidence type="ECO:0000256" key="1">
    <source>
        <dbReference type="ARBA" id="ARBA00004141"/>
    </source>
</evidence>
<evidence type="ECO:0000313" key="11">
    <source>
        <dbReference type="Proteomes" id="UP000308549"/>
    </source>
</evidence>
<reference evidence="10 11" key="1">
    <citation type="submission" date="2017-03" db="EMBL/GenBank/DDBJ databases">
        <title>Genomes of endolithic fungi from Antarctica.</title>
        <authorList>
            <person name="Coleine C."/>
            <person name="Masonjones S."/>
            <person name="Stajich J.E."/>
        </authorList>
    </citation>
    <scope>NUCLEOTIDE SEQUENCE [LARGE SCALE GENOMIC DNA]</scope>
    <source>
        <strain evidence="10 11">CCFEE 6315</strain>
    </source>
</reference>
<feature type="compositionally biased region" description="Basic and acidic residues" evidence="6">
    <location>
        <begin position="296"/>
        <end position="317"/>
    </location>
</feature>
<keyword evidence="3 7" id="KW-1133">Transmembrane helix</keyword>
<dbReference type="InterPro" id="IPR049326">
    <property type="entry name" value="Rhodopsin_dom_fungi"/>
</dbReference>
<dbReference type="GO" id="GO:0016020">
    <property type="term" value="C:membrane"/>
    <property type="evidence" value="ECO:0007669"/>
    <property type="project" value="UniProtKB-SubCell"/>
</dbReference>
<evidence type="ECO:0000256" key="7">
    <source>
        <dbReference type="SAM" id="Phobius"/>
    </source>
</evidence>
<evidence type="ECO:0000313" key="10">
    <source>
        <dbReference type="EMBL" id="TKA27618.1"/>
    </source>
</evidence>
<keyword evidence="2 7" id="KW-0812">Transmembrane</keyword>
<feature type="compositionally biased region" description="Gly residues" evidence="6">
    <location>
        <begin position="283"/>
        <end position="292"/>
    </location>
</feature>
<dbReference type="PANTHER" id="PTHR33048:SF160">
    <property type="entry name" value="SAT4 FAMILY MEMBRANE PROTEIN"/>
    <property type="match status" value="1"/>
</dbReference>
<feature type="transmembrane region" description="Helical" evidence="7">
    <location>
        <begin position="166"/>
        <end position="188"/>
    </location>
</feature>
<organism evidence="10 11">
    <name type="scientific">Salinomyces thailandicus</name>
    <dbReference type="NCBI Taxonomy" id="706561"/>
    <lineage>
        <taxon>Eukaryota</taxon>
        <taxon>Fungi</taxon>
        <taxon>Dikarya</taxon>
        <taxon>Ascomycota</taxon>
        <taxon>Pezizomycotina</taxon>
        <taxon>Dothideomycetes</taxon>
        <taxon>Dothideomycetidae</taxon>
        <taxon>Mycosphaerellales</taxon>
        <taxon>Teratosphaeriaceae</taxon>
        <taxon>Salinomyces</taxon>
    </lineage>
</organism>
<evidence type="ECO:0000256" key="5">
    <source>
        <dbReference type="ARBA" id="ARBA00038359"/>
    </source>
</evidence>
<feature type="compositionally biased region" description="Basic and acidic residues" evidence="6">
    <location>
        <begin position="333"/>
        <end position="346"/>
    </location>
</feature>
<feature type="transmembrane region" description="Helical" evidence="7">
    <location>
        <begin position="200"/>
        <end position="219"/>
    </location>
</feature>
<accession>A0A4U0TYQ9</accession>
<comment type="subcellular location">
    <subcellularLocation>
        <location evidence="1">Membrane</location>
        <topology evidence="1">Multi-pass membrane protein</topology>
    </subcellularLocation>
</comment>
<keyword evidence="11" id="KW-1185">Reference proteome</keyword>
<name>A0A4U0TYQ9_9PEZI</name>
<feature type="transmembrane region" description="Helical" evidence="7">
    <location>
        <begin position="141"/>
        <end position="160"/>
    </location>
</feature>
<dbReference type="Pfam" id="PF20684">
    <property type="entry name" value="Fung_rhodopsin"/>
    <property type="match status" value="1"/>
</dbReference>
<evidence type="ECO:0000256" key="2">
    <source>
        <dbReference type="ARBA" id="ARBA00022692"/>
    </source>
</evidence>
<evidence type="ECO:0000256" key="4">
    <source>
        <dbReference type="ARBA" id="ARBA00023136"/>
    </source>
</evidence>
<comment type="caution">
    <text evidence="10">The sequence shown here is derived from an EMBL/GenBank/DDBJ whole genome shotgun (WGS) entry which is preliminary data.</text>
</comment>
<evidence type="ECO:0000256" key="6">
    <source>
        <dbReference type="SAM" id="MobiDB-lite"/>
    </source>
</evidence>
<keyword evidence="8" id="KW-0732">Signal</keyword>
<dbReference type="EMBL" id="NAJL01000022">
    <property type="protein sequence ID" value="TKA27618.1"/>
    <property type="molecule type" value="Genomic_DNA"/>
</dbReference>
<sequence>MRFCALWLAIAAATSVAAAANATALEKAAELLASMPECGNTTKALCSEPLRDETTTVSYVGAIGGVLALIAYILRMVARLPFFGGSVGLDDAVITFAVMEIIPLSVLSVVLADLGLGKDIWNVPFDNITAILKVYYFDEDLYLTALPLVKISMLLFYLRIFPQKWFRWSSAALNVILDIVVIGLPMPLIAKLQLNKRKKFLVFLMFSVGFVVTAVSILRLQVLVQFGGSTNFTWHYRAIGYWSTAEVDLAVICACMPGLRALITWALPKLMGESTRANSPGPSGLGNYGKGQHGLSYERRSRASRNSRDPTRDEKDFIPLVEVKTSHQGPINHGKDWSLETSHPEGTHSSSSLGRTISMEA</sequence>
<feature type="signal peptide" evidence="8">
    <location>
        <begin position="1"/>
        <end position="19"/>
    </location>
</feature>
<feature type="domain" description="Rhodopsin" evidence="9">
    <location>
        <begin position="166"/>
        <end position="264"/>
    </location>
</feature>
<dbReference type="OrthoDB" id="2496787at2759"/>
<feature type="region of interest" description="Disordered" evidence="6">
    <location>
        <begin position="276"/>
        <end position="361"/>
    </location>
</feature>
<dbReference type="PANTHER" id="PTHR33048">
    <property type="entry name" value="PTH11-LIKE INTEGRAL MEMBRANE PROTEIN (AFU_ORTHOLOGUE AFUA_5G11245)"/>
    <property type="match status" value="1"/>
</dbReference>
<feature type="chain" id="PRO_5020283935" description="Rhodopsin domain-containing protein" evidence="8">
    <location>
        <begin position="20"/>
        <end position="361"/>
    </location>
</feature>
<comment type="similarity">
    <text evidence="5">Belongs to the SAT4 family.</text>
</comment>
<dbReference type="InterPro" id="IPR052337">
    <property type="entry name" value="SAT4-like"/>
</dbReference>
<gene>
    <name evidence="10" type="ORF">B0A50_04450</name>
</gene>
<evidence type="ECO:0000256" key="3">
    <source>
        <dbReference type="ARBA" id="ARBA00022989"/>
    </source>
</evidence>
<evidence type="ECO:0000259" key="9">
    <source>
        <dbReference type="Pfam" id="PF20684"/>
    </source>
</evidence>
<dbReference type="AlphaFoldDB" id="A0A4U0TYQ9"/>